<keyword evidence="4" id="KW-1185">Reference proteome</keyword>
<dbReference type="SUPFAM" id="SSF53187">
    <property type="entry name" value="Zn-dependent exopeptidases"/>
    <property type="match status" value="1"/>
</dbReference>
<feature type="domain" description="MurNAc-LAA" evidence="2">
    <location>
        <begin position="62"/>
        <end position="170"/>
    </location>
</feature>
<dbReference type="CDD" id="cd02696">
    <property type="entry name" value="MurNAc-LAA"/>
    <property type="match status" value="1"/>
</dbReference>
<evidence type="ECO:0000313" key="3">
    <source>
        <dbReference type="EMBL" id="MBM7837831.1"/>
    </source>
</evidence>
<accession>A0ABS2SQR6</accession>
<proteinExistence type="predicted"/>
<dbReference type="Pfam" id="PF01520">
    <property type="entry name" value="Amidase_3"/>
    <property type="match status" value="1"/>
</dbReference>
<dbReference type="RefSeq" id="WP_204464920.1">
    <property type="nucleotide sequence ID" value="NZ_JAFBCV010000002.1"/>
</dbReference>
<dbReference type="EC" id="3.5.1.28" evidence="3"/>
<protein>
    <submittedName>
        <fullName evidence="3">N-acetylmuramoyl-L-alanine amidase</fullName>
        <ecNumber evidence="3">3.5.1.28</ecNumber>
    </submittedName>
</protein>
<dbReference type="PANTHER" id="PTHR30404:SF0">
    <property type="entry name" value="N-ACETYLMURAMOYL-L-ALANINE AMIDASE AMIC"/>
    <property type="match status" value="1"/>
</dbReference>
<dbReference type="Proteomes" id="UP001179280">
    <property type="component" value="Unassembled WGS sequence"/>
</dbReference>
<evidence type="ECO:0000256" key="1">
    <source>
        <dbReference type="ARBA" id="ARBA00022801"/>
    </source>
</evidence>
<evidence type="ECO:0000313" key="4">
    <source>
        <dbReference type="Proteomes" id="UP001179280"/>
    </source>
</evidence>
<comment type="caution">
    <text evidence="3">The sequence shown here is derived from an EMBL/GenBank/DDBJ whole genome shotgun (WGS) entry which is preliminary data.</text>
</comment>
<dbReference type="InterPro" id="IPR002508">
    <property type="entry name" value="MurNAc-LAA_cat"/>
</dbReference>
<gene>
    <name evidence="3" type="ORF">JOC54_001062</name>
</gene>
<reference evidence="3" key="1">
    <citation type="submission" date="2021-01" db="EMBL/GenBank/DDBJ databases">
        <title>Genomic Encyclopedia of Type Strains, Phase IV (KMG-IV): sequencing the most valuable type-strain genomes for metagenomic binning, comparative biology and taxonomic classification.</title>
        <authorList>
            <person name="Goeker M."/>
        </authorList>
    </citation>
    <scope>NUCLEOTIDE SEQUENCE</scope>
    <source>
        <strain evidence="3">DSM 21943</strain>
    </source>
</reference>
<dbReference type="SMART" id="SM00646">
    <property type="entry name" value="Ami_3"/>
    <property type="match status" value="1"/>
</dbReference>
<organism evidence="3 4">
    <name type="scientific">Shouchella xiaoxiensis</name>
    <dbReference type="NCBI Taxonomy" id="766895"/>
    <lineage>
        <taxon>Bacteria</taxon>
        <taxon>Bacillati</taxon>
        <taxon>Bacillota</taxon>
        <taxon>Bacilli</taxon>
        <taxon>Bacillales</taxon>
        <taxon>Bacillaceae</taxon>
        <taxon>Shouchella</taxon>
    </lineage>
</organism>
<dbReference type="GO" id="GO:0008745">
    <property type="term" value="F:N-acetylmuramoyl-L-alanine amidase activity"/>
    <property type="evidence" value="ECO:0007669"/>
    <property type="project" value="UniProtKB-EC"/>
</dbReference>
<dbReference type="Gene3D" id="3.40.630.40">
    <property type="entry name" value="Zn-dependent exopeptidases"/>
    <property type="match status" value="1"/>
</dbReference>
<dbReference type="PANTHER" id="PTHR30404">
    <property type="entry name" value="N-ACETYLMURAMOYL-L-ALANINE AMIDASE"/>
    <property type="match status" value="1"/>
</dbReference>
<keyword evidence="1 3" id="KW-0378">Hydrolase</keyword>
<name>A0ABS2SQR6_9BACI</name>
<sequence length="225" mass="24822">MKKVMIDPGHGGSDPGAVGNGLREKDLVLTIAKGIEAELAAYQVEVKLTRTTDRIVSLTDRSRQANNWGADLFVSIHINAGGGTGFETFIHPTDGARLKDMQKTVHQAIMKQLNVRDRGQKTANFAVLRQSSMPAILTESLFIDHPADALQLKNKSIIEAIVAGHREGIVRALQLPLKHRLSVHEQLYRVIVDGKQIGAYKEPKNAAKQVETYFGRAKSIQLERI</sequence>
<dbReference type="EMBL" id="JAFBCV010000002">
    <property type="protein sequence ID" value="MBM7837831.1"/>
    <property type="molecule type" value="Genomic_DNA"/>
</dbReference>
<evidence type="ECO:0000259" key="2">
    <source>
        <dbReference type="SMART" id="SM00646"/>
    </source>
</evidence>
<dbReference type="InterPro" id="IPR050695">
    <property type="entry name" value="N-acetylmuramoyl_amidase_3"/>
</dbReference>